<name>A0A699K153_TANCI</name>
<dbReference type="CDD" id="cd09272">
    <property type="entry name" value="RNase_HI_RT_Ty1"/>
    <property type="match status" value="1"/>
</dbReference>
<organism evidence="1">
    <name type="scientific">Tanacetum cinerariifolium</name>
    <name type="common">Dalmatian daisy</name>
    <name type="synonym">Chrysanthemum cinerariifolium</name>
    <dbReference type="NCBI Taxonomy" id="118510"/>
    <lineage>
        <taxon>Eukaryota</taxon>
        <taxon>Viridiplantae</taxon>
        <taxon>Streptophyta</taxon>
        <taxon>Embryophyta</taxon>
        <taxon>Tracheophyta</taxon>
        <taxon>Spermatophyta</taxon>
        <taxon>Magnoliopsida</taxon>
        <taxon>eudicotyledons</taxon>
        <taxon>Gunneridae</taxon>
        <taxon>Pentapetalae</taxon>
        <taxon>asterids</taxon>
        <taxon>campanulids</taxon>
        <taxon>Asterales</taxon>
        <taxon>Asteraceae</taxon>
        <taxon>Asteroideae</taxon>
        <taxon>Anthemideae</taxon>
        <taxon>Anthemidinae</taxon>
        <taxon>Tanacetum</taxon>
    </lineage>
</organism>
<protein>
    <submittedName>
        <fullName evidence="1">Uncharacterized protein</fullName>
    </submittedName>
</protein>
<sequence>MFLVYGGNPKAELRVDCYCDAGFETDGDETKFQAGYVFILNGGLGIVPTINEPIRIFCYNSAALHFVNELRVQRGARHNHRTYHYVCESIALSEIRFLKIHTDDNLVDPFTKALSKGEEYNNL</sequence>
<evidence type="ECO:0000313" key="1">
    <source>
        <dbReference type="EMBL" id="GFA66504.1"/>
    </source>
</evidence>
<dbReference type="EMBL" id="BKCJ010464823">
    <property type="protein sequence ID" value="GFA66504.1"/>
    <property type="molecule type" value="Genomic_DNA"/>
</dbReference>
<accession>A0A699K153</accession>
<dbReference type="AlphaFoldDB" id="A0A699K153"/>
<gene>
    <name evidence="1" type="ORF">Tci_638476</name>
</gene>
<comment type="caution">
    <text evidence="1">The sequence shown here is derived from an EMBL/GenBank/DDBJ whole genome shotgun (WGS) entry which is preliminary data.</text>
</comment>
<reference evidence="1" key="1">
    <citation type="journal article" date="2019" name="Sci. Rep.">
        <title>Draft genome of Tanacetum cinerariifolium, the natural source of mosquito coil.</title>
        <authorList>
            <person name="Yamashiro T."/>
            <person name="Shiraishi A."/>
            <person name="Satake H."/>
            <person name="Nakayama K."/>
        </authorList>
    </citation>
    <scope>NUCLEOTIDE SEQUENCE</scope>
</reference>
<proteinExistence type="predicted"/>